<dbReference type="SUPFAM" id="SSF48726">
    <property type="entry name" value="Immunoglobulin"/>
    <property type="match status" value="1"/>
</dbReference>
<dbReference type="InterPro" id="IPR013783">
    <property type="entry name" value="Ig-like_fold"/>
</dbReference>
<evidence type="ECO:0000259" key="3">
    <source>
        <dbReference type="PROSITE" id="PS50835"/>
    </source>
</evidence>
<keyword evidence="5" id="KW-1185">Reference proteome</keyword>
<protein>
    <recommendedName>
        <fullName evidence="3">Ig-like domain-containing protein</fullName>
    </recommendedName>
</protein>
<dbReference type="InterPro" id="IPR036179">
    <property type="entry name" value="Ig-like_dom_sf"/>
</dbReference>
<feature type="signal peptide" evidence="2">
    <location>
        <begin position="1"/>
        <end position="23"/>
    </location>
</feature>
<keyword evidence="1" id="KW-0472">Membrane</keyword>
<accession>A0A2G8K845</accession>
<feature type="non-terminal residue" evidence="4">
    <location>
        <position position="264"/>
    </location>
</feature>
<dbReference type="OrthoDB" id="9932757at2759"/>
<feature type="chain" id="PRO_5013641106" description="Ig-like domain-containing protein" evidence="2">
    <location>
        <begin position="24"/>
        <end position="264"/>
    </location>
</feature>
<evidence type="ECO:0000313" key="4">
    <source>
        <dbReference type="EMBL" id="PIK44155.1"/>
    </source>
</evidence>
<keyword evidence="2" id="KW-0732">Signal</keyword>
<organism evidence="4 5">
    <name type="scientific">Stichopus japonicus</name>
    <name type="common">Sea cucumber</name>
    <dbReference type="NCBI Taxonomy" id="307972"/>
    <lineage>
        <taxon>Eukaryota</taxon>
        <taxon>Metazoa</taxon>
        <taxon>Echinodermata</taxon>
        <taxon>Eleutherozoa</taxon>
        <taxon>Echinozoa</taxon>
        <taxon>Holothuroidea</taxon>
        <taxon>Aspidochirotacea</taxon>
        <taxon>Aspidochirotida</taxon>
        <taxon>Stichopodidae</taxon>
        <taxon>Apostichopus</taxon>
    </lineage>
</organism>
<evidence type="ECO:0000313" key="5">
    <source>
        <dbReference type="Proteomes" id="UP000230750"/>
    </source>
</evidence>
<sequence>MISTKCYLWLIILSASFPTITVSDVYVEKTIVIGNSISISCHMSGNHSASTIWWFDVQIIYAENFTPNDIGVDNIRGEGLGTNVSYLHIESFAPINVGTYKCSFGEDTFTYKLNITDPTIFLLCMKRKCPPVLLLSESTLYKFQCYSDQIKPSIKYEWKLNNEDTGKGVEERHFLTNESNEHVTVDGSELSLFVQIGDENILCSLGNISKFVNIQVIQSTATSPNMIMTITFTSLGLICFILVLVITFVSLKCSALQRSMRRLQ</sequence>
<proteinExistence type="predicted"/>
<dbReference type="EMBL" id="MRZV01000795">
    <property type="protein sequence ID" value="PIK44155.1"/>
    <property type="molecule type" value="Genomic_DNA"/>
</dbReference>
<dbReference type="AlphaFoldDB" id="A0A2G8K845"/>
<dbReference type="InterPro" id="IPR007110">
    <property type="entry name" value="Ig-like_dom"/>
</dbReference>
<gene>
    <name evidence="4" type="ORF">BSL78_18979</name>
</gene>
<dbReference type="PROSITE" id="PS50835">
    <property type="entry name" value="IG_LIKE"/>
    <property type="match status" value="1"/>
</dbReference>
<reference evidence="4 5" key="1">
    <citation type="journal article" date="2017" name="PLoS Biol.">
        <title>The sea cucumber genome provides insights into morphological evolution and visceral regeneration.</title>
        <authorList>
            <person name="Zhang X."/>
            <person name="Sun L."/>
            <person name="Yuan J."/>
            <person name="Sun Y."/>
            <person name="Gao Y."/>
            <person name="Zhang L."/>
            <person name="Li S."/>
            <person name="Dai H."/>
            <person name="Hamel J.F."/>
            <person name="Liu C."/>
            <person name="Yu Y."/>
            <person name="Liu S."/>
            <person name="Lin W."/>
            <person name="Guo K."/>
            <person name="Jin S."/>
            <person name="Xu P."/>
            <person name="Storey K.B."/>
            <person name="Huan P."/>
            <person name="Zhang T."/>
            <person name="Zhou Y."/>
            <person name="Zhang J."/>
            <person name="Lin C."/>
            <person name="Li X."/>
            <person name="Xing L."/>
            <person name="Huo D."/>
            <person name="Sun M."/>
            <person name="Wang L."/>
            <person name="Mercier A."/>
            <person name="Li F."/>
            <person name="Yang H."/>
            <person name="Xiang J."/>
        </authorList>
    </citation>
    <scope>NUCLEOTIDE SEQUENCE [LARGE SCALE GENOMIC DNA]</scope>
    <source>
        <strain evidence="4">Shaxun</strain>
        <tissue evidence="4">Muscle</tissue>
    </source>
</reference>
<dbReference type="Proteomes" id="UP000230750">
    <property type="component" value="Unassembled WGS sequence"/>
</dbReference>
<comment type="caution">
    <text evidence="4">The sequence shown here is derived from an EMBL/GenBank/DDBJ whole genome shotgun (WGS) entry which is preliminary data.</text>
</comment>
<feature type="transmembrane region" description="Helical" evidence="1">
    <location>
        <begin position="226"/>
        <end position="251"/>
    </location>
</feature>
<keyword evidence="1" id="KW-0812">Transmembrane</keyword>
<evidence type="ECO:0000256" key="2">
    <source>
        <dbReference type="SAM" id="SignalP"/>
    </source>
</evidence>
<keyword evidence="1" id="KW-1133">Transmembrane helix</keyword>
<name>A0A2G8K845_STIJA</name>
<evidence type="ECO:0000256" key="1">
    <source>
        <dbReference type="SAM" id="Phobius"/>
    </source>
</evidence>
<feature type="domain" description="Ig-like" evidence="3">
    <location>
        <begin position="18"/>
        <end position="116"/>
    </location>
</feature>
<dbReference type="Gene3D" id="2.60.40.10">
    <property type="entry name" value="Immunoglobulins"/>
    <property type="match status" value="1"/>
</dbReference>